<dbReference type="RefSeq" id="WP_168569321.1">
    <property type="nucleotide sequence ID" value="NZ_CP051167.1"/>
</dbReference>
<dbReference type="Proteomes" id="UP000500857">
    <property type="component" value="Chromosome"/>
</dbReference>
<sequence length="189" mass="21594">MAATLEQIARYLDNRGWSYELEQDNNRIITGVQADNLENFLLVIQLDEDGEFFKLFAPQVISGIIDHPHKEAILQSMLCISWETKMLQWEYDPSDGEIRAIIEFPLEDSILTEKQFNRCLSGLIQIVDEIAMPRLQAVMETGTDPGDEDIGERLLLTLQEEAPGILELLERAMEARKNRGIFPAEEDKS</sequence>
<proteinExistence type="predicted"/>
<dbReference type="KEGG" id="oxy:HCG48_11750"/>
<name>A0A6H1TY72_9CYAN</name>
<dbReference type="EMBL" id="CP051167">
    <property type="protein sequence ID" value="QIZ71166.1"/>
    <property type="molecule type" value="Genomic_DNA"/>
</dbReference>
<dbReference type="AlphaFoldDB" id="A0A6H1TY72"/>
<protein>
    <recommendedName>
        <fullName evidence="3">YbjN domain-containing protein</fullName>
    </recommendedName>
</protein>
<evidence type="ECO:0008006" key="3">
    <source>
        <dbReference type="Google" id="ProtNLM"/>
    </source>
</evidence>
<evidence type="ECO:0000313" key="1">
    <source>
        <dbReference type="EMBL" id="QIZ71166.1"/>
    </source>
</evidence>
<accession>A0A6H1TY72</accession>
<organism evidence="1 2">
    <name type="scientific">Oxynema aestuarii AP17</name>
    <dbReference type="NCBI Taxonomy" id="2064643"/>
    <lineage>
        <taxon>Bacteria</taxon>
        <taxon>Bacillati</taxon>
        <taxon>Cyanobacteriota</taxon>
        <taxon>Cyanophyceae</taxon>
        <taxon>Oscillatoriophycideae</taxon>
        <taxon>Oscillatoriales</taxon>
        <taxon>Oscillatoriaceae</taxon>
        <taxon>Oxynema</taxon>
        <taxon>Oxynema aestuarii</taxon>
    </lineage>
</organism>
<gene>
    <name evidence="1" type="ORF">HCG48_11750</name>
</gene>
<evidence type="ECO:0000313" key="2">
    <source>
        <dbReference type="Proteomes" id="UP000500857"/>
    </source>
</evidence>
<reference evidence="1 2" key="1">
    <citation type="submission" date="2020-04" db="EMBL/GenBank/DDBJ databases">
        <authorList>
            <person name="Basu S."/>
            <person name="Maruthanayagam V."/>
            <person name="Chakraborty S."/>
            <person name="Pramanik A."/>
            <person name="Mukherjee J."/>
            <person name="Brink B."/>
        </authorList>
    </citation>
    <scope>NUCLEOTIDE SEQUENCE [LARGE SCALE GENOMIC DNA]</scope>
    <source>
        <strain evidence="1 2">AP17</strain>
    </source>
</reference>
<keyword evidence="2" id="KW-1185">Reference proteome</keyword>